<evidence type="ECO:0000259" key="11">
    <source>
        <dbReference type="PROSITE" id="PS51192"/>
    </source>
</evidence>
<dbReference type="PANTHER" id="PTHR47963:SF9">
    <property type="entry name" value="CRISPR-ASSOCIATED ENDONUCLEASE_HELICASE CAS3"/>
    <property type="match status" value="1"/>
</dbReference>
<evidence type="ECO:0000256" key="3">
    <source>
        <dbReference type="ARBA" id="ARBA00022722"/>
    </source>
</evidence>
<dbReference type="NCBIfam" id="TIGR01596">
    <property type="entry name" value="cas3_HD"/>
    <property type="match status" value="1"/>
</dbReference>
<dbReference type="InterPro" id="IPR014001">
    <property type="entry name" value="Helicase_ATP-bd"/>
</dbReference>
<evidence type="ECO:0000256" key="10">
    <source>
        <dbReference type="SAM" id="MobiDB-lite"/>
    </source>
</evidence>
<dbReference type="Gene3D" id="3.40.50.300">
    <property type="entry name" value="P-loop containing nucleotide triphosphate hydrolases"/>
    <property type="match status" value="2"/>
</dbReference>
<dbReference type="SUPFAM" id="SSF52540">
    <property type="entry name" value="P-loop containing nucleoside triphosphate hydrolases"/>
    <property type="match status" value="1"/>
</dbReference>
<comment type="similarity">
    <text evidence="1">In the N-terminal section; belongs to the CRISPR-associated nuclease Cas3-HD family.</text>
</comment>
<dbReference type="InterPro" id="IPR006474">
    <property type="entry name" value="Helicase_Cas3_CRISPR-ass_core"/>
</dbReference>
<keyword evidence="3" id="KW-0540">Nuclease</keyword>
<dbReference type="RefSeq" id="WP_090750766.1">
    <property type="nucleotide sequence ID" value="NZ_CZQA01000011.1"/>
</dbReference>
<dbReference type="GO" id="GO:0051607">
    <property type="term" value="P:defense response to virus"/>
    <property type="evidence" value="ECO:0007669"/>
    <property type="project" value="UniProtKB-KW"/>
</dbReference>
<feature type="region of interest" description="Disordered" evidence="10">
    <location>
        <begin position="656"/>
        <end position="682"/>
    </location>
</feature>
<evidence type="ECO:0000256" key="2">
    <source>
        <dbReference type="ARBA" id="ARBA00009046"/>
    </source>
</evidence>
<dbReference type="GO" id="GO:0005524">
    <property type="term" value="F:ATP binding"/>
    <property type="evidence" value="ECO:0007669"/>
    <property type="project" value="UniProtKB-KW"/>
</dbReference>
<dbReference type="SMART" id="SM00487">
    <property type="entry name" value="DEXDc"/>
    <property type="match status" value="1"/>
</dbReference>
<dbReference type="Gene3D" id="1.10.3210.30">
    <property type="match status" value="1"/>
</dbReference>
<keyword evidence="15" id="KW-1185">Reference proteome</keyword>
<dbReference type="InterPro" id="IPR050547">
    <property type="entry name" value="DEAD_box_RNA_helicases"/>
</dbReference>
<evidence type="ECO:0000256" key="7">
    <source>
        <dbReference type="ARBA" id="ARBA00022806"/>
    </source>
</evidence>
<keyword evidence="7" id="KW-0347">Helicase</keyword>
<keyword evidence="4" id="KW-0479">Metal-binding</keyword>
<dbReference type="Pfam" id="PF00270">
    <property type="entry name" value="DEAD"/>
    <property type="match status" value="1"/>
</dbReference>
<protein>
    <submittedName>
        <fullName evidence="14">CRISPR-associated helicase, Cas3 family</fullName>
    </submittedName>
</protein>
<dbReference type="Pfam" id="PF22590">
    <property type="entry name" value="Cas3-like_C_2"/>
    <property type="match status" value="1"/>
</dbReference>
<dbReference type="GO" id="GO:0046872">
    <property type="term" value="F:metal ion binding"/>
    <property type="evidence" value="ECO:0007669"/>
    <property type="project" value="UniProtKB-KW"/>
</dbReference>
<name>A0A0S4LTL7_9BACT</name>
<dbReference type="STRING" id="1742972.COMA1_50076"/>
<proteinExistence type="inferred from homology"/>
<feature type="domain" description="HD Cas3-type" evidence="13">
    <location>
        <begin position="597"/>
        <end position="805"/>
    </location>
</feature>
<evidence type="ECO:0000259" key="13">
    <source>
        <dbReference type="PROSITE" id="PS51643"/>
    </source>
</evidence>
<evidence type="ECO:0000256" key="6">
    <source>
        <dbReference type="ARBA" id="ARBA00022801"/>
    </source>
</evidence>
<dbReference type="InterPro" id="IPR054712">
    <property type="entry name" value="Cas3-like_dom"/>
</dbReference>
<dbReference type="InterPro" id="IPR006483">
    <property type="entry name" value="CRISPR-assoc_Cas3_HD"/>
</dbReference>
<dbReference type="GO" id="GO:0016787">
    <property type="term" value="F:hydrolase activity"/>
    <property type="evidence" value="ECO:0007669"/>
    <property type="project" value="UniProtKB-KW"/>
</dbReference>
<evidence type="ECO:0000256" key="9">
    <source>
        <dbReference type="ARBA" id="ARBA00023118"/>
    </source>
</evidence>
<gene>
    <name evidence="14" type="ORF">COMA1_50076</name>
</gene>
<evidence type="ECO:0000256" key="1">
    <source>
        <dbReference type="ARBA" id="ARBA00006847"/>
    </source>
</evidence>
<dbReference type="GO" id="GO:0003724">
    <property type="term" value="F:RNA helicase activity"/>
    <property type="evidence" value="ECO:0007669"/>
    <property type="project" value="TreeGrafter"/>
</dbReference>
<evidence type="ECO:0000259" key="12">
    <source>
        <dbReference type="PROSITE" id="PS51194"/>
    </source>
</evidence>
<dbReference type="GO" id="GO:0003723">
    <property type="term" value="F:RNA binding"/>
    <property type="evidence" value="ECO:0007669"/>
    <property type="project" value="TreeGrafter"/>
</dbReference>
<evidence type="ECO:0000313" key="15">
    <source>
        <dbReference type="Proteomes" id="UP000199032"/>
    </source>
</evidence>
<dbReference type="PROSITE" id="PS51643">
    <property type="entry name" value="HD_CAS3"/>
    <property type="match status" value="1"/>
</dbReference>
<reference evidence="14 15" key="1">
    <citation type="submission" date="2015-10" db="EMBL/GenBank/DDBJ databases">
        <authorList>
            <person name="Gilbert D.G."/>
        </authorList>
    </citation>
    <scope>NUCLEOTIDE SEQUENCE [LARGE SCALE GENOMIC DNA]</scope>
    <source>
        <strain evidence="14">COMA1</strain>
    </source>
</reference>
<feature type="domain" description="Helicase C-terminal" evidence="12">
    <location>
        <begin position="266"/>
        <end position="420"/>
    </location>
</feature>
<dbReference type="PANTHER" id="PTHR47963">
    <property type="entry name" value="DEAD-BOX ATP-DEPENDENT RNA HELICASE 47, MITOCHONDRIAL"/>
    <property type="match status" value="1"/>
</dbReference>
<organism evidence="14 15">
    <name type="scientific">Candidatus Nitrospira nitrosa</name>
    <dbReference type="NCBI Taxonomy" id="1742972"/>
    <lineage>
        <taxon>Bacteria</taxon>
        <taxon>Pseudomonadati</taxon>
        <taxon>Nitrospirota</taxon>
        <taxon>Nitrospiria</taxon>
        <taxon>Nitrospirales</taxon>
        <taxon>Nitrospiraceae</taxon>
        <taxon>Nitrospira</taxon>
    </lineage>
</organism>
<feature type="domain" description="Helicase ATP-binding" evidence="11">
    <location>
        <begin position="25"/>
        <end position="200"/>
    </location>
</feature>
<evidence type="ECO:0000256" key="8">
    <source>
        <dbReference type="ARBA" id="ARBA00022840"/>
    </source>
</evidence>
<accession>A0A0S4LTL7</accession>
<dbReference type="EMBL" id="CZQA01000011">
    <property type="protein sequence ID" value="CUS38386.1"/>
    <property type="molecule type" value="Genomic_DNA"/>
</dbReference>
<dbReference type="SMART" id="SM00490">
    <property type="entry name" value="HELICc"/>
    <property type="match status" value="1"/>
</dbReference>
<dbReference type="InterPro" id="IPR038257">
    <property type="entry name" value="CRISPR-assoc_Cas3_HD_sf"/>
</dbReference>
<evidence type="ECO:0000256" key="5">
    <source>
        <dbReference type="ARBA" id="ARBA00022741"/>
    </source>
</evidence>
<keyword evidence="9" id="KW-0051">Antiviral defense</keyword>
<keyword evidence="5" id="KW-0547">Nucleotide-binding</keyword>
<dbReference type="GO" id="GO:0004518">
    <property type="term" value="F:nuclease activity"/>
    <property type="evidence" value="ECO:0007669"/>
    <property type="project" value="UniProtKB-KW"/>
</dbReference>
<dbReference type="InterPro" id="IPR027417">
    <property type="entry name" value="P-loop_NTPase"/>
</dbReference>
<keyword evidence="6" id="KW-0378">Hydrolase</keyword>
<dbReference type="AlphaFoldDB" id="A0A0S4LTL7"/>
<dbReference type="Proteomes" id="UP000199032">
    <property type="component" value="Unassembled WGS sequence"/>
</dbReference>
<dbReference type="OrthoDB" id="9810236at2"/>
<dbReference type="InterPro" id="IPR011545">
    <property type="entry name" value="DEAD/DEAH_box_helicase_dom"/>
</dbReference>
<dbReference type="NCBIfam" id="TIGR01587">
    <property type="entry name" value="cas3_core"/>
    <property type="match status" value="1"/>
</dbReference>
<sequence>MNNKEAFARWFRQATEREPYPFQIRFACEPTLPELVDVPTGMGKTAMAVLGWLWRRRFAEETVQKATPRRLVYCLPMRVLVEQTVESAQTWLKNLELLTELREGEVSVHTFMGGDIDNDWDAYPEANAILIGTQDQLLSRALNRGYAMSRYRWPMHYALLNNDCLWIMDEVQLMGVGLTTTAQLQAFREKFGTFGPAQSVWMSATPKTDTLGTVDFAERAKNLPRLSLIADDVEHSDIARRVKSVKLLHKAETIWTQGSEGEYPKRLAEEVCRHHQSGTLTVVMVNRVGRAQDVFVELQRQLKGVPNQPEPCLIHSRFRQAERVHLQQRLKEKPEHGRIVVATQAIEAGVDISARTLFTELAPWSSLVQRFGRCNRYGEWEPKNAAHVFWIDLETALVDKKGEQQLVPEAALPYEIDDLDWSRGQLNYLKEVGPSKVSKITAPKKDEVGYVLRRRDVVDLFDTTPDLAGNDIDVSRYIRDGENNDVQVYWRQWDGGKPSADMPALRPEELCAVAIGRIKEFLKKDVLAFRWDGLERHWLPVKKDNVWSGLTILLHVSEGGYAEDLGWTGKNDGAVPAVPLLPELPSNDALDEDRFTFIHRFVHLTEHATDVAQEMKSLKTTLDDPTLTIPWSELFTAARWHDVGKAHEVFQKMLTNPLLPNNPRKSGGPWAKSDHKKGRPDRKHFRHELASALALLLHKESDLAAYLAAAHHGKVRLSIRSLPDEEVPPEVRRFARGVWEGDQLPAVDLGDEISTQAVTLTLSFMEMGEGPHGPSWLERMLRLRDHYGPFRLAWMETLVRVADWRGTAKEGGVNA</sequence>
<dbReference type="PROSITE" id="PS51192">
    <property type="entry name" value="HELICASE_ATP_BIND_1"/>
    <property type="match status" value="1"/>
</dbReference>
<dbReference type="PROSITE" id="PS51194">
    <property type="entry name" value="HELICASE_CTER"/>
    <property type="match status" value="1"/>
</dbReference>
<keyword evidence="8" id="KW-0067">ATP-binding</keyword>
<dbReference type="InterPro" id="IPR001650">
    <property type="entry name" value="Helicase_C-like"/>
</dbReference>
<evidence type="ECO:0000313" key="14">
    <source>
        <dbReference type="EMBL" id="CUS38386.1"/>
    </source>
</evidence>
<evidence type="ECO:0000256" key="4">
    <source>
        <dbReference type="ARBA" id="ARBA00022723"/>
    </source>
</evidence>
<comment type="similarity">
    <text evidence="2">In the central section; belongs to the CRISPR-associated helicase Cas3 family.</text>
</comment>